<feature type="domain" description="Insertion element IS150 protein InsJ-like helix-turn-helix" evidence="2">
    <location>
        <begin position="130"/>
        <end position="181"/>
    </location>
</feature>
<comment type="caution">
    <text evidence="3">The sequence shown here is derived from an EMBL/GenBank/DDBJ whole genome shotgun (WGS) entry which is preliminary data.</text>
</comment>
<dbReference type="RefSeq" id="WP_317052613.1">
    <property type="nucleotide sequence ID" value="NZ_CP140878.1"/>
</dbReference>
<evidence type="ECO:0000313" key="4">
    <source>
        <dbReference type="Proteomes" id="UP001280415"/>
    </source>
</evidence>
<evidence type="ECO:0000256" key="1">
    <source>
        <dbReference type="ARBA" id="ARBA00038232"/>
    </source>
</evidence>
<dbReference type="InterPro" id="IPR010921">
    <property type="entry name" value="Trp_repressor/repl_initiator"/>
</dbReference>
<comment type="similarity">
    <text evidence="1">Belongs to the IS150/IS1296 orfA family.</text>
</comment>
<dbReference type="InterPro" id="IPR052057">
    <property type="entry name" value="IS150/IS1296_orfA-like"/>
</dbReference>
<dbReference type="AlphaFoldDB" id="A0AAW8YPE9"/>
<proteinExistence type="inferred from homology"/>
<organism evidence="3 4">
    <name type="scientific">Pediococcus acidilactici</name>
    <dbReference type="NCBI Taxonomy" id="1254"/>
    <lineage>
        <taxon>Bacteria</taxon>
        <taxon>Bacillati</taxon>
        <taxon>Bacillota</taxon>
        <taxon>Bacilli</taxon>
        <taxon>Lactobacillales</taxon>
        <taxon>Lactobacillaceae</taxon>
        <taxon>Pediococcus</taxon>
        <taxon>Pediococcus acidilactici group</taxon>
    </lineage>
</organism>
<sequence>MSRSKYTALEKLNFINEFNQSNLSQRAFAKYHGLRRSTFKYWLIFYETFGIKGLMEVKKNNKYSADFKYTAVMAYLNGEGTLSELMSKFGLRSCKQLIDWINKYNEDKTLTATPFRKKVPVMSRKTTFEERIEIVEWITKSNHSYAEAAEHFKVSYQQVRSWVIKAQTGGYESLADNRGHRKPTTELTETDKLKRENRQLKAQLAEKKILEEFVKKYMELQRRG</sequence>
<evidence type="ECO:0000259" key="2">
    <source>
        <dbReference type="Pfam" id="PF13518"/>
    </source>
</evidence>
<dbReference type="InterPro" id="IPR055247">
    <property type="entry name" value="InsJ-like_HTH"/>
</dbReference>
<accession>A0AAW8YPE9</accession>
<evidence type="ECO:0000313" key="3">
    <source>
        <dbReference type="EMBL" id="MDV2912338.1"/>
    </source>
</evidence>
<dbReference type="Gene3D" id="1.10.10.10">
    <property type="entry name" value="Winged helix-like DNA-binding domain superfamily/Winged helix DNA-binding domain"/>
    <property type="match status" value="3"/>
</dbReference>
<protein>
    <submittedName>
        <fullName evidence="3">Transposase</fullName>
    </submittedName>
</protein>
<dbReference type="EMBL" id="JAWJAX010000036">
    <property type="protein sequence ID" value="MDV2912338.1"/>
    <property type="molecule type" value="Genomic_DNA"/>
</dbReference>
<dbReference type="SUPFAM" id="SSF48295">
    <property type="entry name" value="TrpR-like"/>
    <property type="match status" value="2"/>
</dbReference>
<dbReference type="Pfam" id="PF13518">
    <property type="entry name" value="HTH_28"/>
    <property type="match status" value="1"/>
</dbReference>
<dbReference type="InterPro" id="IPR036388">
    <property type="entry name" value="WH-like_DNA-bd_sf"/>
</dbReference>
<dbReference type="PANTHER" id="PTHR33795">
    <property type="entry name" value="INSERTION ELEMENT IS150 PROTEIN INSJ"/>
    <property type="match status" value="1"/>
</dbReference>
<name>A0AAW8YPE9_PEDAC</name>
<reference evidence="3" key="1">
    <citation type="journal article" date="2023" name="PeerJ">
        <title>Selection and evaluation of lactic acid bacteria from chicken feces in Thailand as potential probiotics.</title>
        <authorList>
            <person name="Khurajog B."/>
            <person name="Disastra Y."/>
            <person name="Lawwyne L.D."/>
            <person name="Sirichokchatchawan W."/>
            <person name="Niyomtham W."/>
            <person name="Yindee J."/>
            <person name="Hampson D.J."/>
            <person name="Prapasarakul N."/>
        </authorList>
    </citation>
    <scope>NUCLEOTIDE SEQUENCE</scope>
    <source>
        <strain evidence="3">BF14</strain>
    </source>
</reference>
<dbReference type="Proteomes" id="UP001280415">
    <property type="component" value="Unassembled WGS sequence"/>
</dbReference>
<reference evidence="3" key="2">
    <citation type="submission" date="2023-10" db="EMBL/GenBank/DDBJ databases">
        <authorList>
            <person name="Khurajog B."/>
        </authorList>
    </citation>
    <scope>NUCLEOTIDE SEQUENCE</scope>
    <source>
        <strain evidence="3">BF14</strain>
    </source>
</reference>
<gene>
    <name evidence="3" type="ORF">R0H03_10935</name>
</gene>
<dbReference type="GO" id="GO:0043565">
    <property type="term" value="F:sequence-specific DNA binding"/>
    <property type="evidence" value="ECO:0007669"/>
    <property type="project" value="InterPro"/>
</dbReference>
<dbReference type="PANTHER" id="PTHR33795:SF1">
    <property type="entry name" value="INSERTION ELEMENT IS150 PROTEIN INSJ"/>
    <property type="match status" value="1"/>
</dbReference>